<dbReference type="PANTHER" id="PTHR34595">
    <property type="entry name" value="BLR5612 PROTEIN"/>
    <property type="match status" value="1"/>
</dbReference>
<dbReference type="STRING" id="1400863.BN873_150148"/>
<organism evidence="2 3">
    <name type="scientific">Candidatus Competibacter denitrificans Run_A_D11</name>
    <dbReference type="NCBI Taxonomy" id="1400863"/>
    <lineage>
        <taxon>Bacteria</taxon>
        <taxon>Pseudomonadati</taxon>
        <taxon>Pseudomonadota</taxon>
        <taxon>Gammaproteobacteria</taxon>
        <taxon>Candidatus Competibacteraceae</taxon>
        <taxon>Candidatus Competibacter</taxon>
    </lineage>
</organism>
<proteinExistence type="predicted"/>
<dbReference type="PANTHER" id="PTHR34595:SF7">
    <property type="entry name" value="SLL1039 PROTEIN"/>
    <property type="match status" value="1"/>
</dbReference>
<dbReference type="InterPro" id="IPR007296">
    <property type="entry name" value="DUF403"/>
</dbReference>
<evidence type="ECO:0000313" key="3">
    <source>
        <dbReference type="Proteomes" id="UP000035760"/>
    </source>
</evidence>
<dbReference type="EMBL" id="CBTJ020000020">
    <property type="protein sequence ID" value="CDI01360.1"/>
    <property type="molecule type" value="Genomic_DNA"/>
</dbReference>
<name>W6M6K6_9GAMM</name>
<gene>
    <name evidence="2" type="ORF">BN873_150148</name>
</gene>
<dbReference type="RefSeq" id="WP_082161053.1">
    <property type="nucleotide sequence ID" value="NZ_CBTJ020000020.1"/>
</dbReference>
<protein>
    <recommendedName>
        <fullName evidence="1">DUF403 domain-containing protein</fullName>
    </recommendedName>
</protein>
<evidence type="ECO:0000259" key="1">
    <source>
        <dbReference type="Pfam" id="PF04168"/>
    </source>
</evidence>
<reference evidence="2" key="2">
    <citation type="submission" date="2014-03" db="EMBL/GenBank/DDBJ databases">
        <title>Candidatus Competibacter-lineage genomes retrieved from metagenomes reveal functional metabolic diversity.</title>
        <authorList>
            <person name="McIlroy S.J."/>
            <person name="Albertsen M."/>
            <person name="Andresen E.K."/>
            <person name="Saunders A.M."/>
            <person name="Kristiansen R."/>
            <person name="Stokholm-Bjerregaard M."/>
            <person name="Nielsen K.L."/>
            <person name="Nielsen P.H."/>
        </authorList>
    </citation>
    <scope>NUCLEOTIDE SEQUENCE</scope>
    <source>
        <strain evidence="2">Run_A_D11</strain>
    </source>
</reference>
<comment type="caution">
    <text evidence="2">The sequence shown here is derived from an EMBL/GenBank/DDBJ whole genome shotgun (WGS) entry which is preliminary data.</text>
</comment>
<accession>W6M6K6</accession>
<feature type="domain" description="DUF403" evidence="1">
    <location>
        <begin position="1"/>
        <end position="309"/>
    </location>
</feature>
<sequence>MLSRTADHIFWMARYMERAENLARLLDVNSRMLLMPQTPQEIQQLWLATLDTIGLLESYGQQQGTVAPDQVAHYLALDRANPGSIFSCLQLARENAHAVRGTLTSELWETINTTWLHLHRYQAAKLDVGELAAFFEWVKLRCHQFRGVSIATMMRDEANYFLRLGLFLERADNTARILDVRYSELAAAPRPNEAGEYYQWSALLHSLSAFETYRKVYHDLITPARVAELLVLHIDMPRSLAYCTAEVAAHLESIANPRSRETRRQAGELASSLRYGRIEEVLEQGLHAYLTRFIDKTNALAERIAADFLLPTGPGVSAENSKMAQGVEATTAALLTAL</sequence>
<keyword evidence="3" id="KW-1185">Reference proteome</keyword>
<dbReference type="Pfam" id="PF04168">
    <property type="entry name" value="Alpha-E"/>
    <property type="match status" value="1"/>
</dbReference>
<dbReference type="AlphaFoldDB" id="W6M6K6"/>
<reference evidence="2" key="1">
    <citation type="submission" date="2013-07" db="EMBL/GenBank/DDBJ databases">
        <authorList>
            <person name="McIlroy S."/>
        </authorList>
    </citation>
    <scope>NUCLEOTIDE SEQUENCE [LARGE SCALE GENOMIC DNA]</scope>
    <source>
        <strain evidence="2">Run_A_D11</strain>
    </source>
</reference>
<evidence type="ECO:0000313" key="2">
    <source>
        <dbReference type="EMBL" id="CDI01360.1"/>
    </source>
</evidence>
<dbReference type="InterPro" id="IPR051680">
    <property type="entry name" value="ATP-dep_Glu-Cys_Ligase-2"/>
</dbReference>
<dbReference type="Proteomes" id="UP000035760">
    <property type="component" value="Unassembled WGS sequence"/>
</dbReference>
<dbReference type="OrthoDB" id="9803532at2"/>